<dbReference type="PANTHER" id="PTHR36582:SF2">
    <property type="entry name" value="ANTITOXIN PARD"/>
    <property type="match status" value="1"/>
</dbReference>
<evidence type="ECO:0000313" key="4">
    <source>
        <dbReference type="Proteomes" id="UP000287394"/>
    </source>
</evidence>
<gene>
    <name evidence="3" type="ORF">CCAX7_006590</name>
</gene>
<evidence type="ECO:0000256" key="1">
    <source>
        <dbReference type="ARBA" id="ARBA00008580"/>
    </source>
</evidence>
<keyword evidence="4" id="KW-1185">Reference proteome</keyword>
<reference evidence="3 4" key="1">
    <citation type="journal article" date="2019" name="Int. J. Syst. Evol. Microbiol.">
        <title>Capsulimonas corticalis gen. nov., sp. nov., an aerobic capsulated bacterium, of a novel bacterial order, Capsulimonadales ord. nov., of the class Armatimonadia of the phylum Armatimonadetes.</title>
        <authorList>
            <person name="Li J."/>
            <person name="Kudo C."/>
            <person name="Tonouchi A."/>
        </authorList>
    </citation>
    <scope>NUCLEOTIDE SEQUENCE [LARGE SCALE GENOMIC DNA]</scope>
    <source>
        <strain evidence="3 4">AX-7</strain>
    </source>
</reference>
<dbReference type="NCBIfam" id="TIGR02606">
    <property type="entry name" value="antidote_CC2985"/>
    <property type="match status" value="1"/>
</dbReference>
<dbReference type="PANTHER" id="PTHR36582">
    <property type="entry name" value="ANTITOXIN PARD"/>
    <property type="match status" value="1"/>
</dbReference>
<dbReference type="InterPro" id="IPR038296">
    <property type="entry name" value="ParD_sf"/>
</dbReference>
<evidence type="ECO:0000256" key="2">
    <source>
        <dbReference type="ARBA" id="ARBA00022649"/>
    </source>
</evidence>
<dbReference type="RefSeq" id="WP_218025699.1">
    <property type="nucleotide sequence ID" value="NZ_AP025739.1"/>
</dbReference>
<protein>
    <submittedName>
        <fullName evidence="3">Addiction module antitoxin</fullName>
    </submittedName>
</protein>
<dbReference type="InterPro" id="IPR010985">
    <property type="entry name" value="Ribbon_hlx_hlx"/>
</dbReference>
<name>A0A402D1J8_9BACT</name>
<dbReference type="EMBL" id="AP025739">
    <property type="protein sequence ID" value="BDI28608.1"/>
    <property type="molecule type" value="Genomic_DNA"/>
</dbReference>
<dbReference type="Pfam" id="PF03693">
    <property type="entry name" value="ParD_antitoxin"/>
    <property type="match status" value="1"/>
</dbReference>
<comment type="similarity">
    <text evidence="1">Belongs to the ParD antitoxin family.</text>
</comment>
<accession>A0A402D1J8</accession>
<evidence type="ECO:0000313" key="3">
    <source>
        <dbReference type="EMBL" id="BDI28608.1"/>
    </source>
</evidence>
<keyword evidence="2" id="KW-1277">Toxin-antitoxin system</keyword>
<proteinExistence type="inferred from homology"/>
<sequence>MMTNMNVSLPENLKDYVEAQVADGGYGTTSEYLRELIREDKKRKAQERLETLLLEGLESGDAIPVTPDFWKQLWERVDTRRKGKHGGDSV</sequence>
<dbReference type="SUPFAM" id="SSF47598">
    <property type="entry name" value="Ribbon-helix-helix"/>
    <property type="match status" value="1"/>
</dbReference>
<dbReference type="Gene3D" id="6.10.10.120">
    <property type="entry name" value="Antitoxin ParD1-like"/>
    <property type="match status" value="1"/>
</dbReference>
<dbReference type="AlphaFoldDB" id="A0A402D1J8"/>
<organism evidence="3 4">
    <name type="scientific">Capsulimonas corticalis</name>
    <dbReference type="NCBI Taxonomy" id="2219043"/>
    <lineage>
        <taxon>Bacteria</taxon>
        <taxon>Bacillati</taxon>
        <taxon>Armatimonadota</taxon>
        <taxon>Armatimonadia</taxon>
        <taxon>Capsulimonadales</taxon>
        <taxon>Capsulimonadaceae</taxon>
        <taxon>Capsulimonas</taxon>
    </lineage>
</organism>
<dbReference type="GO" id="GO:0006355">
    <property type="term" value="P:regulation of DNA-templated transcription"/>
    <property type="evidence" value="ECO:0007669"/>
    <property type="project" value="InterPro"/>
</dbReference>
<dbReference type="InterPro" id="IPR022789">
    <property type="entry name" value="ParD"/>
</dbReference>
<dbReference type="KEGG" id="ccot:CCAX7_006590"/>
<dbReference type="CDD" id="cd22231">
    <property type="entry name" value="RHH_NikR_HicB-like"/>
    <property type="match status" value="1"/>
</dbReference>
<dbReference type="Proteomes" id="UP000287394">
    <property type="component" value="Chromosome"/>
</dbReference>